<dbReference type="KEGG" id="peg:E5R92_05775"/>
<keyword evidence="3" id="KW-0819">tRNA processing</keyword>
<dbReference type="SUPFAM" id="SSF81301">
    <property type="entry name" value="Nucleotidyltransferase"/>
    <property type="match status" value="1"/>
</dbReference>
<evidence type="ECO:0000259" key="10">
    <source>
        <dbReference type="Pfam" id="PF12627"/>
    </source>
</evidence>
<keyword evidence="6" id="KW-0547">Nucleotide-binding</keyword>
<dbReference type="Gene3D" id="3.30.460.10">
    <property type="entry name" value="Beta Polymerase, domain 2"/>
    <property type="match status" value="1"/>
</dbReference>
<dbReference type="GO" id="GO:0008033">
    <property type="term" value="P:tRNA processing"/>
    <property type="evidence" value="ECO:0007669"/>
    <property type="project" value="UniProtKB-KW"/>
</dbReference>
<evidence type="ECO:0000256" key="7">
    <source>
        <dbReference type="ARBA" id="ARBA00022842"/>
    </source>
</evidence>
<dbReference type="AlphaFoldDB" id="A0A6H1Q5B9"/>
<dbReference type="Pfam" id="PF12627">
    <property type="entry name" value="PolyA_pol_RNAbd"/>
    <property type="match status" value="1"/>
</dbReference>
<dbReference type="InterPro" id="IPR002646">
    <property type="entry name" value="PolA_pol_head_dom"/>
</dbReference>
<dbReference type="GO" id="GO:0046872">
    <property type="term" value="F:metal ion binding"/>
    <property type="evidence" value="ECO:0007669"/>
    <property type="project" value="UniProtKB-KW"/>
</dbReference>
<evidence type="ECO:0000259" key="9">
    <source>
        <dbReference type="Pfam" id="PF01743"/>
    </source>
</evidence>
<dbReference type="Gene3D" id="1.10.3090.10">
    <property type="entry name" value="cca-adding enzyme, domain 2"/>
    <property type="match status" value="1"/>
</dbReference>
<keyword evidence="4" id="KW-0548">Nucleotidyltransferase</keyword>
<evidence type="ECO:0000256" key="5">
    <source>
        <dbReference type="ARBA" id="ARBA00022723"/>
    </source>
</evidence>
<evidence type="ECO:0000256" key="6">
    <source>
        <dbReference type="ARBA" id="ARBA00022741"/>
    </source>
</evidence>
<evidence type="ECO:0000313" key="12">
    <source>
        <dbReference type="Proteomes" id="UP000501094"/>
    </source>
</evidence>
<dbReference type="PANTHER" id="PTHR46173">
    <property type="entry name" value="CCA TRNA NUCLEOTIDYLTRANSFERASE 1, MITOCHONDRIAL"/>
    <property type="match status" value="1"/>
</dbReference>
<comment type="cofactor">
    <cofactor evidence="1">
        <name>Mg(2+)</name>
        <dbReference type="ChEBI" id="CHEBI:18420"/>
    </cofactor>
</comment>
<evidence type="ECO:0000256" key="2">
    <source>
        <dbReference type="ARBA" id="ARBA00022679"/>
    </source>
</evidence>
<gene>
    <name evidence="11" type="ORF">E5R92_05775</name>
</gene>
<keyword evidence="12" id="KW-1185">Reference proteome</keyword>
<evidence type="ECO:0000313" key="11">
    <source>
        <dbReference type="EMBL" id="QIZ21289.1"/>
    </source>
</evidence>
<keyword evidence="2 8" id="KW-0808">Transferase</keyword>
<dbReference type="Proteomes" id="UP000501094">
    <property type="component" value="Chromosome"/>
</dbReference>
<dbReference type="CDD" id="cd05398">
    <property type="entry name" value="NT_ClassII-CCAase"/>
    <property type="match status" value="1"/>
</dbReference>
<keyword evidence="5" id="KW-0479">Metal-binding</keyword>
<dbReference type="InterPro" id="IPR032828">
    <property type="entry name" value="PolyA_RNA-bd"/>
</dbReference>
<dbReference type="InterPro" id="IPR043519">
    <property type="entry name" value="NT_sf"/>
</dbReference>
<evidence type="ECO:0000256" key="8">
    <source>
        <dbReference type="RuleBase" id="RU003953"/>
    </source>
</evidence>
<dbReference type="RefSeq" id="WP_168607145.1">
    <property type="nucleotide sequence ID" value="NZ_CP038852.1"/>
</dbReference>
<reference evidence="11 12" key="1">
    <citation type="journal article" date="2020" name="Nat. Microbiol.">
        <title>Lysogenic host-virus interactions in SAR11 marine bacteria.</title>
        <authorList>
            <person name="Morris R.M."/>
            <person name="Cain K.R."/>
            <person name="Hvorecny K.L."/>
            <person name="Kollman J.M."/>
        </authorList>
    </citation>
    <scope>NUCLEOTIDE SEQUENCE [LARGE SCALE GENOMIC DNA]</scope>
    <source>
        <strain evidence="11 12">NP1</strain>
    </source>
</reference>
<dbReference type="GO" id="GO:0000049">
    <property type="term" value="F:tRNA binding"/>
    <property type="evidence" value="ECO:0007669"/>
    <property type="project" value="TreeGrafter"/>
</dbReference>
<evidence type="ECO:0000256" key="4">
    <source>
        <dbReference type="ARBA" id="ARBA00022695"/>
    </source>
</evidence>
<proteinExistence type="inferred from homology"/>
<keyword evidence="7" id="KW-0460">Magnesium</keyword>
<keyword evidence="8" id="KW-0694">RNA-binding</keyword>
<accession>A0A6H1Q5B9</accession>
<evidence type="ECO:0000256" key="3">
    <source>
        <dbReference type="ARBA" id="ARBA00022694"/>
    </source>
</evidence>
<organism evidence="11 12">
    <name type="scientific">Candidatus Pelagibacter giovannonii</name>
    <dbReference type="NCBI Taxonomy" id="2563896"/>
    <lineage>
        <taxon>Bacteria</taxon>
        <taxon>Pseudomonadati</taxon>
        <taxon>Pseudomonadota</taxon>
        <taxon>Alphaproteobacteria</taxon>
        <taxon>Candidatus Pelagibacterales</taxon>
        <taxon>Candidatus Pelagibacteraceae</taxon>
        <taxon>Candidatus Pelagibacter</taxon>
    </lineage>
</organism>
<dbReference type="Pfam" id="PF01743">
    <property type="entry name" value="PolyA_pol"/>
    <property type="match status" value="1"/>
</dbReference>
<dbReference type="EMBL" id="CP038852">
    <property type="protein sequence ID" value="QIZ21289.1"/>
    <property type="molecule type" value="Genomic_DNA"/>
</dbReference>
<dbReference type="PANTHER" id="PTHR46173:SF1">
    <property type="entry name" value="CCA TRNA NUCLEOTIDYLTRANSFERASE 1, MITOCHONDRIAL"/>
    <property type="match status" value="1"/>
</dbReference>
<dbReference type="GO" id="GO:0016779">
    <property type="term" value="F:nucleotidyltransferase activity"/>
    <property type="evidence" value="ECO:0007669"/>
    <property type="project" value="UniProtKB-KW"/>
</dbReference>
<dbReference type="SUPFAM" id="SSF81891">
    <property type="entry name" value="Poly A polymerase C-terminal region-like"/>
    <property type="match status" value="1"/>
</dbReference>
<name>A0A6H1Q5B9_9PROT</name>
<sequence length="424" mass="49482">MNNLLDKIFFRSQNLNHINLGFKNIKKETEASKIFEAIHSYTSNSEIRYVGGCVRKIINKERYDDIDLAVNLNPKEVCEALTIKGIKYYESGIEHGTITALINDIKFEITSLRKDVDTDGRHAKVEFSDSWKDDASRRDFTINSIYADIEGNLFDPFDGKKDLENGKINFIGNVETRIKEDYLRVLRYVRFFLSYSKHSHDPKVIKAIKKNLSGVSSISSERLIDEFQKLLKSDGFLKLTKDKDCLEIINLIFPQIKNISLFNKMNVFAKKNFSQVNFIFLLSLMIIDGTDNVDYFIYKFNLSKKDQKRLVFLNKFYLEKNTSQTFSEKNLNKIFYLNGREALLDILYFKIFKSKKADNKLTKFIEIFKKKEMPVMPFKASTLMEKYQVPEGRELGQKLKAIEEVWTSNNFKISDKEVKKIVSN</sequence>
<evidence type="ECO:0000256" key="1">
    <source>
        <dbReference type="ARBA" id="ARBA00001946"/>
    </source>
</evidence>
<dbReference type="InterPro" id="IPR050264">
    <property type="entry name" value="Bact_CCA-adding_enz_type3_sf"/>
</dbReference>
<protein>
    <submittedName>
        <fullName evidence="11">CCA tRNA nucleotidyltransferase</fullName>
    </submittedName>
</protein>
<dbReference type="GO" id="GO:0000166">
    <property type="term" value="F:nucleotide binding"/>
    <property type="evidence" value="ECO:0007669"/>
    <property type="project" value="UniProtKB-KW"/>
</dbReference>
<feature type="domain" description="tRNA nucleotidyltransferase/poly(A) polymerase RNA and SrmB- binding" evidence="10">
    <location>
        <begin position="201"/>
        <end position="256"/>
    </location>
</feature>
<feature type="domain" description="Poly A polymerase head" evidence="9">
    <location>
        <begin position="48"/>
        <end position="168"/>
    </location>
</feature>
<comment type="similarity">
    <text evidence="8">Belongs to the tRNA nucleotidyltransferase/poly(A) polymerase family.</text>
</comment>